<dbReference type="SUPFAM" id="SSF53474">
    <property type="entry name" value="alpha/beta-Hydrolases"/>
    <property type="match status" value="1"/>
</dbReference>
<dbReference type="STRING" id="155417.A0A4Q4T0E9"/>
<dbReference type="Proteomes" id="UP000293360">
    <property type="component" value="Unassembled WGS sequence"/>
</dbReference>
<proteinExistence type="inferred from homology"/>
<dbReference type="EMBL" id="QJNU01000668">
    <property type="protein sequence ID" value="RYO90194.1"/>
    <property type="molecule type" value="Genomic_DNA"/>
</dbReference>
<evidence type="ECO:0000313" key="5">
    <source>
        <dbReference type="Proteomes" id="UP000293360"/>
    </source>
</evidence>
<protein>
    <recommendedName>
        <fullName evidence="3">AB hydrolase-1 domain-containing protein</fullName>
    </recommendedName>
</protein>
<feature type="domain" description="AB hydrolase-1" evidence="3">
    <location>
        <begin position="1"/>
        <end position="64"/>
    </location>
</feature>
<evidence type="ECO:0000313" key="4">
    <source>
        <dbReference type="EMBL" id="RYO90194.1"/>
    </source>
</evidence>
<dbReference type="GO" id="GO:0052689">
    <property type="term" value="F:carboxylic ester hydrolase activity"/>
    <property type="evidence" value="ECO:0007669"/>
    <property type="project" value="TreeGrafter"/>
</dbReference>
<evidence type="ECO:0000256" key="1">
    <source>
        <dbReference type="ARBA" id="ARBA00008645"/>
    </source>
</evidence>
<dbReference type="Gene3D" id="3.40.50.1820">
    <property type="entry name" value="alpha/beta hydrolase"/>
    <property type="match status" value="1"/>
</dbReference>
<dbReference type="InterPro" id="IPR029058">
    <property type="entry name" value="AB_hydrolase_fold"/>
</dbReference>
<name>A0A4Q4T0E9_9PEZI</name>
<comment type="similarity">
    <text evidence="1">Belongs to the AB hydrolase superfamily.</text>
</comment>
<sequence length="115" mass="12981">MAEDVAGFIHHHRLKDSTLIGHSMGAKTAMTLALSQPHLVDKLVSVDNAPVDATLNSSFAKYIQGMRKVEESGVTRQRDADNILREFEPVSSAIRYVLVWRLMNSHRNLLFVNFF</sequence>
<dbReference type="PANTHER" id="PTHR46118:SF4">
    <property type="entry name" value="PROTEIN ABHD11"/>
    <property type="match status" value="1"/>
</dbReference>
<dbReference type="PANTHER" id="PTHR46118">
    <property type="entry name" value="PROTEIN ABHD11"/>
    <property type="match status" value="1"/>
</dbReference>
<dbReference type="Pfam" id="PF00561">
    <property type="entry name" value="Abhydrolase_1"/>
    <property type="match status" value="1"/>
</dbReference>
<dbReference type="AlphaFoldDB" id="A0A4Q4T0E9"/>
<dbReference type="OrthoDB" id="8119704at2759"/>
<evidence type="ECO:0000259" key="3">
    <source>
        <dbReference type="Pfam" id="PF00561"/>
    </source>
</evidence>
<keyword evidence="2" id="KW-0378">Hydrolase</keyword>
<accession>A0A4Q4T0E9</accession>
<comment type="caution">
    <text evidence="4">The sequence shown here is derived from an EMBL/GenBank/DDBJ whole genome shotgun (WGS) entry which is preliminary data.</text>
</comment>
<keyword evidence="5" id="KW-1185">Reference proteome</keyword>
<evidence type="ECO:0000256" key="2">
    <source>
        <dbReference type="ARBA" id="ARBA00022801"/>
    </source>
</evidence>
<dbReference type="GO" id="GO:0005739">
    <property type="term" value="C:mitochondrion"/>
    <property type="evidence" value="ECO:0007669"/>
    <property type="project" value="TreeGrafter"/>
</dbReference>
<gene>
    <name evidence="4" type="ORF">DL764_008481</name>
</gene>
<organism evidence="4 5">
    <name type="scientific">Monosporascus ibericus</name>
    <dbReference type="NCBI Taxonomy" id="155417"/>
    <lineage>
        <taxon>Eukaryota</taxon>
        <taxon>Fungi</taxon>
        <taxon>Dikarya</taxon>
        <taxon>Ascomycota</taxon>
        <taxon>Pezizomycotina</taxon>
        <taxon>Sordariomycetes</taxon>
        <taxon>Xylariomycetidae</taxon>
        <taxon>Xylariales</taxon>
        <taxon>Xylariales incertae sedis</taxon>
        <taxon>Monosporascus</taxon>
    </lineage>
</organism>
<dbReference type="InterPro" id="IPR000073">
    <property type="entry name" value="AB_hydrolase_1"/>
</dbReference>
<reference evidence="4 5" key="1">
    <citation type="submission" date="2018-06" db="EMBL/GenBank/DDBJ databases">
        <title>Complete Genomes of Monosporascus.</title>
        <authorList>
            <person name="Robinson A.J."/>
            <person name="Natvig D.O."/>
        </authorList>
    </citation>
    <scope>NUCLEOTIDE SEQUENCE [LARGE SCALE GENOMIC DNA]</scope>
    <source>
        <strain evidence="4 5">CBS 110550</strain>
    </source>
</reference>